<evidence type="ECO:0000313" key="2">
    <source>
        <dbReference type="Proteomes" id="UP001218423"/>
    </source>
</evidence>
<gene>
    <name evidence="1" type="ORF">P5S46_05415</name>
</gene>
<reference evidence="1" key="1">
    <citation type="submission" date="2023-03" db="EMBL/GenBank/DDBJ databases">
        <title>Aeromonas caviae strain AC1520.</title>
        <authorList>
            <person name="Xie T."/>
            <person name="Zhang Q."/>
            <person name="Deng J."/>
            <person name="Li X."/>
        </authorList>
    </citation>
    <scope>NUCLEOTIDE SEQUENCE</scope>
    <source>
        <strain evidence="1">AC1520</strain>
    </source>
</reference>
<accession>A0AAJ5ZAK4</accession>
<sequence>MSKISERVRHVKIRDGYCLICGEFGTLSIDHVPPQGSITVTKVEQRHIMEMMGAGAKSIKGVPSTNGSKFRTICSDCNSNILGGNDGEVADANKKLTSKIRNYFQNPTSPYNTVSIDINPIKYARAMIGHILSATSVTECKEPPQKSPYFDPLKKFVLGDDYAITKTHDIYYWFYPYDRHLSAKCVSFFNQGHSTVLSLLSFFPIAFLVTPKDEGIYPTHAARFDFSSSKLVLDLSSYNIHFSDFPFSELKGNQMCLLNDCQTIISYPIKNQEI</sequence>
<dbReference type="Proteomes" id="UP001218423">
    <property type="component" value="Chromosome"/>
</dbReference>
<dbReference type="EMBL" id="CP120942">
    <property type="protein sequence ID" value="WFF99014.1"/>
    <property type="molecule type" value="Genomic_DNA"/>
</dbReference>
<name>A0AAJ5ZAK4_AERCA</name>
<protein>
    <recommendedName>
        <fullName evidence="3">Metal-binding protein</fullName>
    </recommendedName>
</protein>
<proteinExistence type="predicted"/>
<dbReference type="RefSeq" id="WP_103261098.1">
    <property type="nucleotide sequence ID" value="NZ_CAWPSO010000020.1"/>
</dbReference>
<evidence type="ECO:0000313" key="1">
    <source>
        <dbReference type="EMBL" id="WFF99014.1"/>
    </source>
</evidence>
<organism evidence="1 2">
    <name type="scientific">Aeromonas caviae</name>
    <name type="common">Aeromonas punctata</name>
    <dbReference type="NCBI Taxonomy" id="648"/>
    <lineage>
        <taxon>Bacteria</taxon>
        <taxon>Pseudomonadati</taxon>
        <taxon>Pseudomonadota</taxon>
        <taxon>Gammaproteobacteria</taxon>
        <taxon>Aeromonadales</taxon>
        <taxon>Aeromonadaceae</taxon>
        <taxon>Aeromonas</taxon>
    </lineage>
</organism>
<evidence type="ECO:0008006" key="3">
    <source>
        <dbReference type="Google" id="ProtNLM"/>
    </source>
</evidence>
<dbReference type="AlphaFoldDB" id="A0AAJ5ZAK4"/>